<dbReference type="GO" id="GO:0008033">
    <property type="term" value="P:tRNA processing"/>
    <property type="evidence" value="ECO:0007669"/>
    <property type="project" value="UniProtKB-KW"/>
</dbReference>
<keyword evidence="7 10" id="KW-0150">Chloroplast</keyword>
<dbReference type="GO" id="GO:0003723">
    <property type="term" value="F:RNA binding"/>
    <property type="evidence" value="ECO:0007669"/>
    <property type="project" value="UniProtKB-KW"/>
</dbReference>
<evidence type="ECO:0000256" key="4">
    <source>
        <dbReference type="ARBA" id="ARBA00022694"/>
    </source>
</evidence>
<dbReference type="GO" id="GO:0006397">
    <property type="term" value="P:mRNA processing"/>
    <property type="evidence" value="ECO:0007669"/>
    <property type="project" value="UniProtKB-KW"/>
</dbReference>
<sequence>MEEINGYLELSRSWQHDFFYPLILQEYIYVLAHDFALNKRILLESTDSEKKKYSLRSIKRLIIRLYQEILFVPNSSYFYFNENTFFLFRDQKKMDFQMVSEGFSVMMEIPFLLRLGIYPEGKEILVKSPKLRSIHSIFPFFEDKLSHLNYMLNILIAYPVHFEILVQNLRYWVKDAPSLHFLRFLIYEYRNWNRKGLLFSKQFISSFSKRNQRFFLFLYNSYLCEYESILLFLRNQCYHLRSTFYGALIERIFLYGKMEDLVKGCRKNFQIIRWFFQDPFMHYVRYQGRSIIASKGTSLLINKWRNYLVNLWQFFFMYGRNQKRIYINQLLISSFYFMGFFSSLGRNPSMIRSQMLKNSFLIENAIKNKKFDTVVPSSPLIGSLTKTRLCNSLGHPISKLAWAHFSDSEIINRFSRICRSISHYYMGSSRKRRLYRIQYILRLSCAKTLSRKHKSTVHTFLKRLGSDFLEEFFTEEEKVLSFIVPRDSFISEKLDGIGIWYLDIFCIYDLSNHQ</sequence>
<evidence type="ECO:0000313" key="10">
    <source>
        <dbReference type="EMBL" id="AMK97285.1"/>
    </source>
</evidence>
<keyword evidence="4 6" id="KW-0819">tRNA processing</keyword>
<evidence type="ECO:0000256" key="1">
    <source>
        <dbReference type="ARBA" id="ARBA00006621"/>
    </source>
</evidence>
<proteinExistence type="inferred from homology"/>
<geneLocation type="chloroplast" evidence="10"/>
<evidence type="ECO:0000256" key="7">
    <source>
        <dbReference type="RuleBase" id="RU004226"/>
    </source>
</evidence>
<protein>
    <recommendedName>
        <fullName evidence="6">Maturase K</fullName>
    </recommendedName>
    <alternativeName>
        <fullName evidence="6">Intron maturase</fullName>
    </alternativeName>
</protein>
<keyword evidence="5 6" id="KW-0694">RNA-binding</keyword>
<dbReference type="InterPro" id="IPR024942">
    <property type="entry name" value="Maturase_MatK_N"/>
</dbReference>
<evidence type="ECO:0000256" key="5">
    <source>
        <dbReference type="ARBA" id="ARBA00022884"/>
    </source>
</evidence>
<dbReference type="EMBL" id="KU168830">
    <property type="protein sequence ID" value="AMK97285.1"/>
    <property type="molecule type" value="Genomic_DNA"/>
</dbReference>
<comment type="subcellular location">
    <subcellularLocation>
        <location evidence="6">Plastid</location>
        <location evidence="6">Chloroplast</location>
    </subcellularLocation>
</comment>
<dbReference type="InterPro" id="IPR002866">
    <property type="entry name" value="Maturase_MatK"/>
</dbReference>
<keyword evidence="3 6" id="KW-0507">mRNA processing</keyword>
<evidence type="ECO:0000256" key="2">
    <source>
        <dbReference type="ARBA" id="ARBA00022640"/>
    </source>
</evidence>
<dbReference type="PANTHER" id="PTHR34811">
    <property type="entry name" value="MATURASE K"/>
    <property type="match status" value="1"/>
</dbReference>
<gene>
    <name evidence="6 10" type="primary">matK</name>
    <name evidence="10" type="ORF">GENE_0032</name>
</gene>
<evidence type="ECO:0000256" key="3">
    <source>
        <dbReference type="ARBA" id="ARBA00022664"/>
    </source>
</evidence>
<comment type="function">
    <text evidence="6 7">Usually encoded in the trnK tRNA gene intron. Probably assists in splicing its own and other chloroplast group II introns.</text>
</comment>
<evidence type="ECO:0000259" key="8">
    <source>
        <dbReference type="Pfam" id="PF01348"/>
    </source>
</evidence>
<feature type="domain" description="Maturase MatK N-terminal" evidence="9">
    <location>
        <begin position="1"/>
        <end position="339"/>
    </location>
</feature>
<dbReference type="GeneID" id="27110300"/>
<evidence type="ECO:0000256" key="6">
    <source>
        <dbReference type="HAMAP-Rule" id="MF_01390"/>
    </source>
</evidence>
<dbReference type="Pfam" id="PF01824">
    <property type="entry name" value="MatK_N"/>
    <property type="match status" value="1"/>
</dbReference>
<keyword evidence="2 7" id="KW-0934">Plastid</keyword>
<organism evidence="10">
    <name type="scientific">Drosera rotundifolia</name>
    <name type="common">Roundleaf sundew</name>
    <dbReference type="NCBI Taxonomy" id="173423"/>
    <lineage>
        <taxon>Eukaryota</taxon>
        <taxon>Viridiplantae</taxon>
        <taxon>Streptophyta</taxon>
        <taxon>Embryophyta</taxon>
        <taxon>Tracheophyta</taxon>
        <taxon>Spermatophyta</taxon>
        <taxon>Magnoliopsida</taxon>
        <taxon>eudicotyledons</taxon>
        <taxon>Gunneridae</taxon>
        <taxon>Pentapetalae</taxon>
        <taxon>Caryophyllales</taxon>
        <taxon>Droseraceae</taxon>
        <taxon>Drosera</taxon>
    </lineage>
</organism>
<dbReference type="GO" id="GO:0008380">
    <property type="term" value="P:RNA splicing"/>
    <property type="evidence" value="ECO:0007669"/>
    <property type="project" value="UniProtKB-UniRule"/>
</dbReference>
<dbReference type="AlphaFoldDB" id="A0A140E9S2"/>
<dbReference type="Pfam" id="PF01348">
    <property type="entry name" value="Intron_maturas2"/>
    <property type="match status" value="1"/>
</dbReference>
<accession>A0A140E9S2</accession>
<reference evidence="10" key="1">
    <citation type="journal article" date="2019" name="Int. J. Mol. Sci.">
        <title>Plastid Genomes of Carnivorous Plants Drosera rotundifolia and Nepenthes x ventrata Reveal Evolutionary Patterns Resembling Those Observed in Parasitic Plants.</title>
        <authorList>
            <person name="Gruzdev E.V."/>
            <person name="Kadnikov V.V."/>
            <person name="Beletsky A.V."/>
            <person name="Kochieva E.Z."/>
            <person name="Mardanov A.V."/>
            <person name="Skryabin K.G."/>
            <person name="Ravin N.V."/>
        </authorList>
    </citation>
    <scope>NUCLEOTIDE SEQUENCE</scope>
</reference>
<dbReference type="PANTHER" id="PTHR34811:SF1">
    <property type="entry name" value="MATURASE K"/>
    <property type="match status" value="1"/>
</dbReference>
<dbReference type="InterPro" id="IPR024937">
    <property type="entry name" value="Domain_X"/>
</dbReference>
<dbReference type="GO" id="GO:0009507">
    <property type="term" value="C:chloroplast"/>
    <property type="evidence" value="ECO:0007669"/>
    <property type="project" value="UniProtKB-SubCell"/>
</dbReference>
<dbReference type="RefSeq" id="YP_009241273.1">
    <property type="nucleotide sequence ID" value="NC_029770.1"/>
</dbReference>
<name>A0A140E9S2_DRORT</name>
<dbReference type="HAMAP" id="MF_01390">
    <property type="entry name" value="MatK"/>
    <property type="match status" value="1"/>
</dbReference>
<evidence type="ECO:0000259" key="9">
    <source>
        <dbReference type="Pfam" id="PF01824"/>
    </source>
</evidence>
<comment type="similarity">
    <text evidence="1 6">Belongs to the intron maturase 2 family. MatK subfamily.</text>
</comment>
<feature type="domain" description="Domain X" evidence="8">
    <location>
        <begin position="369"/>
        <end position="479"/>
    </location>
</feature>